<dbReference type="Proteomes" id="UP000757232">
    <property type="component" value="Unassembled WGS sequence"/>
</dbReference>
<organism evidence="1 2">
    <name type="scientific">Sanghuangporus baumii</name>
    <name type="common">Phellinus baumii</name>
    <dbReference type="NCBI Taxonomy" id="108892"/>
    <lineage>
        <taxon>Eukaryota</taxon>
        <taxon>Fungi</taxon>
        <taxon>Dikarya</taxon>
        <taxon>Basidiomycota</taxon>
        <taxon>Agaricomycotina</taxon>
        <taxon>Agaricomycetes</taxon>
        <taxon>Hymenochaetales</taxon>
        <taxon>Hymenochaetaceae</taxon>
        <taxon>Sanghuangporus</taxon>
    </lineage>
</organism>
<accession>A0A9Q5I071</accession>
<evidence type="ECO:0000313" key="1">
    <source>
        <dbReference type="EMBL" id="OCB89275.1"/>
    </source>
</evidence>
<sequence length="67" mass="7876">MRDLAYLHTGYCITHLKIYTDVLVKDAETGRINQIVAASQWDVLQAEIRYLTNWRNNLLGFHVLEDR</sequence>
<proteinExistence type="predicted"/>
<reference evidence="1" key="1">
    <citation type="submission" date="2016-06" db="EMBL/GenBank/DDBJ databases">
        <title>Draft Genome sequence of the fungus Inonotus baumii.</title>
        <authorList>
            <person name="Zhu H."/>
            <person name="Lin W."/>
        </authorList>
    </citation>
    <scope>NUCLEOTIDE SEQUENCE</scope>
    <source>
        <strain evidence="1">821</strain>
    </source>
</reference>
<gene>
    <name evidence="1" type="ORF">A7U60_g3574</name>
</gene>
<protein>
    <submittedName>
        <fullName evidence="1">Uncharacterized protein</fullName>
    </submittedName>
</protein>
<comment type="caution">
    <text evidence="1">The sequence shown here is derived from an EMBL/GenBank/DDBJ whole genome shotgun (WGS) entry which is preliminary data.</text>
</comment>
<name>A0A9Q5I071_SANBA</name>
<dbReference type="AlphaFoldDB" id="A0A9Q5I071"/>
<dbReference type="EMBL" id="LNZH02000160">
    <property type="protein sequence ID" value="OCB89275.1"/>
    <property type="molecule type" value="Genomic_DNA"/>
</dbReference>
<keyword evidence="2" id="KW-1185">Reference proteome</keyword>
<evidence type="ECO:0000313" key="2">
    <source>
        <dbReference type="Proteomes" id="UP000757232"/>
    </source>
</evidence>